<sequence>MADEERSIEVFDNQSRSRYEVWVNGEFAGLEGYEIADDGTITLLHTIIDEEYSRQGIARALVRGVLDGMRVRQQQFRPVCTYVQGFLKRFPEYQDLVAS</sequence>
<dbReference type="Gene3D" id="3.40.630.30">
    <property type="match status" value="1"/>
</dbReference>
<reference evidence="2" key="2">
    <citation type="submission" date="2020-09" db="EMBL/GenBank/DDBJ databases">
        <authorList>
            <person name="Sun Q."/>
            <person name="Zhou Y."/>
        </authorList>
    </citation>
    <scope>NUCLEOTIDE SEQUENCE</scope>
    <source>
        <strain evidence="2">CGMCC 1.15478</strain>
    </source>
</reference>
<organism evidence="2 3">
    <name type="scientific">Hoyosella rhizosphaerae</name>
    <dbReference type="NCBI Taxonomy" id="1755582"/>
    <lineage>
        <taxon>Bacteria</taxon>
        <taxon>Bacillati</taxon>
        <taxon>Actinomycetota</taxon>
        <taxon>Actinomycetes</taxon>
        <taxon>Mycobacteriales</taxon>
        <taxon>Hoyosellaceae</taxon>
        <taxon>Hoyosella</taxon>
    </lineage>
</organism>
<dbReference type="InterPro" id="IPR045057">
    <property type="entry name" value="Gcn5-rel_NAT"/>
</dbReference>
<dbReference type="InterPro" id="IPR016181">
    <property type="entry name" value="Acyl_CoA_acyltransferase"/>
</dbReference>
<dbReference type="InterPro" id="IPR031165">
    <property type="entry name" value="GNAT_YJDJ"/>
</dbReference>
<keyword evidence="3" id="KW-1185">Reference proteome</keyword>
<gene>
    <name evidence="2" type="ORF">GCM10011410_12700</name>
</gene>
<name>A0A916U7S3_9ACTN</name>
<dbReference type="PANTHER" id="PTHR31435:SF10">
    <property type="entry name" value="BSR4717 PROTEIN"/>
    <property type="match status" value="1"/>
</dbReference>
<dbReference type="AlphaFoldDB" id="A0A916U7S3"/>
<comment type="caution">
    <text evidence="2">The sequence shown here is derived from an EMBL/GenBank/DDBJ whole genome shotgun (WGS) entry which is preliminary data.</text>
</comment>
<protein>
    <submittedName>
        <fullName evidence="2">N-acetyltransferase</fullName>
    </submittedName>
</protein>
<reference evidence="2" key="1">
    <citation type="journal article" date="2014" name="Int. J. Syst. Evol. Microbiol.">
        <title>Complete genome sequence of Corynebacterium casei LMG S-19264T (=DSM 44701T), isolated from a smear-ripened cheese.</title>
        <authorList>
            <consortium name="US DOE Joint Genome Institute (JGI-PGF)"/>
            <person name="Walter F."/>
            <person name="Albersmeier A."/>
            <person name="Kalinowski J."/>
            <person name="Ruckert C."/>
        </authorList>
    </citation>
    <scope>NUCLEOTIDE SEQUENCE</scope>
    <source>
        <strain evidence="2">CGMCC 1.15478</strain>
    </source>
</reference>
<evidence type="ECO:0000313" key="2">
    <source>
        <dbReference type="EMBL" id="GGC61681.1"/>
    </source>
</evidence>
<feature type="domain" description="N-acetyltransferase" evidence="1">
    <location>
        <begin position="11"/>
        <end position="98"/>
    </location>
</feature>
<accession>A0A916U7S3</accession>
<dbReference type="Proteomes" id="UP000641514">
    <property type="component" value="Unassembled WGS sequence"/>
</dbReference>
<dbReference type="SUPFAM" id="SSF55729">
    <property type="entry name" value="Acyl-CoA N-acyltransferases (Nat)"/>
    <property type="match status" value="1"/>
</dbReference>
<dbReference type="RefSeq" id="WP_188671655.1">
    <property type="nucleotide sequence ID" value="NZ_BMJH01000001.1"/>
</dbReference>
<dbReference type="PROSITE" id="PS51729">
    <property type="entry name" value="GNAT_YJDJ"/>
    <property type="match status" value="1"/>
</dbReference>
<dbReference type="PANTHER" id="PTHR31435">
    <property type="entry name" value="PROTEIN NATD1"/>
    <property type="match status" value="1"/>
</dbReference>
<dbReference type="Pfam" id="PF14542">
    <property type="entry name" value="Acetyltransf_CG"/>
    <property type="match status" value="1"/>
</dbReference>
<proteinExistence type="predicted"/>
<evidence type="ECO:0000313" key="3">
    <source>
        <dbReference type="Proteomes" id="UP000641514"/>
    </source>
</evidence>
<dbReference type="EMBL" id="BMJH01000001">
    <property type="protein sequence ID" value="GGC61681.1"/>
    <property type="molecule type" value="Genomic_DNA"/>
</dbReference>
<evidence type="ECO:0000259" key="1">
    <source>
        <dbReference type="PROSITE" id="PS51729"/>
    </source>
</evidence>